<gene>
    <name evidence="2" type="ORF">Tco025E_08955</name>
</gene>
<evidence type="ECO:0000313" key="3">
    <source>
        <dbReference type="Proteomes" id="UP000284403"/>
    </source>
</evidence>
<reference evidence="2 3" key="1">
    <citation type="journal article" date="2018" name="BMC Genomics">
        <title>Genomic comparison of Trypanosoma conorhini and Trypanosoma rangeli to Trypanosoma cruzi strains of high and low virulence.</title>
        <authorList>
            <person name="Bradwell K.R."/>
            <person name="Koparde V.N."/>
            <person name="Matveyev A.V."/>
            <person name="Serrano M.G."/>
            <person name="Alves J.M."/>
            <person name="Parikh H."/>
            <person name="Huang B."/>
            <person name="Lee V."/>
            <person name="Espinosa-Alvarez O."/>
            <person name="Ortiz P.A."/>
            <person name="Costa-Martins A.G."/>
            <person name="Teixeira M.M."/>
            <person name="Buck G.A."/>
        </authorList>
    </citation>
    <scope>NUCLEOTIDE SEQUENCE [LARGE SCALE GENOMIC DNA]</scope>
    <source>
        <strain evidence="2 3">025E</strain>
    </source>
</reference>
<feature type="compositionally biased region" description="Low complexity" evidence="1">
    <location>
        <begin position="26"/>
        <end position="45"/>
    </location>
</feature>
<comment type="caution">
    <text evidence="2">The sequence shown here is derived from an EMBL/GenBank/DDBJ whole genome shotgun (WGS) entry which is preliminary data.</text>
</comment>
<dbReference type="AlphaFoldDB" id="A0A422N2V8"/>
<dbReference type="Proteomes" id="UP000284403">
    <property type="component" value="Unassembled WGS sequence"/>
</dbReference>
<feature type="region of interest" description="Disordered" evidence="1">
    <location>
        <begin position="15"/>
        <end position="46"/>
    </location>
</feature>
<dbReference type="RefSeq" id="XP_029224115.1">
    <property type="nucleotide sequence ID" value="XM_029375786.1"/>
</dbReference>
<sequence length="190" mass="21187">MQGLNCTRHARFTRTSPLSSTHETRNWTTRSGSTRRSSSASSQYSGCRFRKGQSDVMTSRTACRNSGWCASRRFTLAVMKSSTEAHLSGGVLGCCCCWLCSYFRLSPIRSAGKVKANKKKKKDAQKQVELPQGGNGEPQCTLPLSMRLFSSQPRNDAAAAATRCNCQHRLRKDHPDTWREIILCRVVFCA</sequence>
<name>A0A422N2V8_9TRYP</name>
<evidence type="ECO:0000256" key="1">
    <source>
        <dbReference type="SAM" id="MobiDB-lite"/>
    </source>
</evidence>
<dbReference type="EMBL" id="MKKU01000927">
    <property type="protein sequence ID" value="RNE99816.1"/>
    <property type="molecule type" value="Genomic_DNA"/>
</dbReference>
<feature type="region of interest" description="Disordered" evidence="1">
    <location>
        <begin position="114"/>
        <end position="135"/>
    </location>
</feature>
<protein>
    <submittedName>
        <fullName evidence="2">Uncharacterized protein</fullName>
    </submittedName>
</protein>
<keyword evidence="3" id="KW-1185">Reference proteome</keyword>
<accession>A0A422N2V8</accession>
<proteinExistence type="predicted"/>
<evidence type="ECO:0000313" key="2">
    <source>
        <dbReference type="EMBL" id="RNE99816.1"/>
    </source>
</evidence>
<dbReference type="GeneID" id="40322566"/>
<organism evidence="2 3">
    <name type="scientific">Trypanosoma conorhini</name>
    <dbReference type="NCBI Taxonomy" id="83891"/>
    <lineage>
        <taxon>Eukaryota</taxon>
        <taxon>Discoba</taxon>
        <taxon>Euglenozoa</taxon>
        <taxon>Kinetoplastea</taxon>
        <taxon>Metakinetoplastina</taxon>
        <taxon>Trypanosomatida</taxon>
        <taxon>Trypanosomatidae</taxon>
        <taxon>Trypanosoma</taxon>
    </lineage>
</organism>